<keyword evidence="4" id="KW-0949">S-adenosyl-L-methionine</keyword>
<sequence>MSRKPTTSQVAVHRPAVRRRRFRHDDPTCLDLFSGFGGMTQGAEDAGFMTITAANHKAYKIEIHEANHPHVEHWIADLVDQESPAYHSVRELPYADLLLAGVSCVNHSQANTKKAYAGAVSLFDLEDPDFEERVTRSERDRATANCVLHYADQHHPKLILVECTTELTSWGPAIPGKRKVGDGTTFQWWLKQFDNLGYKHRILYLNSMFFGVPQSRDRLYIAFWDRRLPTPDLDHRPIAWCGRCDDHVEAVWSWKTGVPPTGSVRYGKQYNYRCPSCHTEVIPAATPSLHALDLSDLGTRIGDMKLKTIKDKKTGEVYKAPLARATLARAERCRQRFGEFPAVLMPAKARRGSERHPWQPMATQTSQQETAVLSTGALIAAAGNTFEHPGSTCRTRDLTEPIPTQTGTNTQALLTPPIAIAVDNYQGAPRGADEALPTQGGSETMALISARVMPNRTNATSRGPGEPMETIVGGAGSGGLGVLSSGVLPFRQNTVPTTHAEAMPTVTAEQIPGMITAAGTIKNNGSIDEAKYRAHPVTNPLGTLTSDPQQSLLFSGWFKQNGSEGTETAAHPVTDSLGTLTSRDTTALLQAQWQAALADLQLEDCYFRMMREHEVGRGCGFDVDFAGHKGTFVVWGSARDQVDGFGNAVSPPVGSWICRRLRPIYHGEVAA</sequence>
<dbReference type="Gene3D" id="3.40.50.150">
    <property type="entry name" value="Vaccinia Virus protein VP39"/>
    <property type="match status" value="1"/>
</dbReference>
<name>A0A7J5DQL0_NOCSI</name>
<evidence type="ECO:0000256" key="1">
    <source>
        <dbReference type="ARBA" id="ARBA00011975"/>
    </source>
</evidence>
<dbReference type="InterPro" id="IPR029063">
    <property type="entry name" value="SAM-dependent_MTases_sf"/>
</dbReference>
<dbReference type="RefSeq" id="WP_151583293.1">
    <property type="nucleotide sequence ID" value="NZ_WBVM01000007.1"/>
</dbReference>
<evidence type="ECO:0000256" key="3">
    <source>
        <dbReference type="ARBA" id="ARBA00022679"/>
    </source>
</evidence>
<dbReference type="InterPro" id="IPR001525">
    <property type="entry name" value="C5_MeTfrase"/>
</dbReference>
<dbReference type="Proteomes" id="UP000449906">
    <property type="component" value="Unassembled WGS sequence"/>
</dbReference>
<keyword evidence="3 6" id="KW-0808">Transferase</keyword>
<proteinExistence type="predicted"/>
<keyword evidence="2 6" id="KW-0489">Methyltransferase</keyword>
<dbReference type="AlphaFoldDB" id="A0A7J5DQL0"/>
<protein>
    <recommendedName>
        <fullName evidence="1">DNA (cytosine-5-)-methyltransferase</fullName>
        <ecNumber evidence="1">2.1.1.37</ecNumber>
    </recommendedName>
</protein>
<dbReference type="EC" id="2.1.1.37" evidence="1"/>
<dbReference type="PANTHER" id="PTHR46098">
    <property type="entry name" value="TRNA (CYTOSINE(38)-C(5))-METHYLTRANSFERASE"/>
    <property type="match status" value="1"/>
</dbReference>
<dbReference type="GO" id="GO:0009307">
    <property type="term" value="P:DNA restriction-modification system"/>
    <property type="evidence" value="ECO:0007669"/>
    <property type="project" value="UniProtKB-KW"/>
</dbReference>
<reference evidence="6 7" key="1">
    <citation type="submission" date="2019-09" db="EMBL/GenBank/DDBJ databases">
        <title>Pimelobacter sp. isolated from Paulinella.</title>
        <authorList>
            <person name="Jeong S.E."/>
        </authorList>
    </citation>
    <scope>NUCLEOTIDE SEQUENCE [LARGE SCALE GENOMIC DNA]</scope>
    <source>
        <strain evidence="6 7">Pch-N</strain>
    </source>
</reference>
<evidence type="ECO:0000313" key="7">
    <source>
        <dbReference type="Proteomes" id="UP000449906"/>
    </source>
</evidence>
<comment type="caution">
    <text evidence="6">The sequence shown here is derived from an EMBL/GenBank/DDBJ whole genome shotgun (WGS) entry which is preliminary data.</text>
</comment>
<organism evidence="6 7">
    <name type="scientific">Nocardioides simplex</name>
    <name type="common">Arthrobacter simplex</name>
    <dbReference type="NCBI Taxonomy" id="2045"/>
    <lineage>
        <taxon>Bacteria</taxon>
        <taxon>Bacillati</taxon>
        <taxon>Actinomycetota</taxon>
        <taxon>Actinomycetes</taxon>
        <taxon>Propionibacteriales</taxon>
        <taxon>Nocardioidaceae</taxon>
        <taxon>Pimelobacter</taxon>
    </lineage>
</organism>
<evidence type="ECO:0000313" key="6">
    <source>
        <dbReference type="EMBL" id="KAB2806963.1"/>
    </source>
</evidence>
<dbReference type="PRINTS" id="PR00105">
    <property type="entry name" value="C5METTRFRASE"/>
</dbReference>
<dbReference type="Pfam" id="PF00145">
    <property type="entry name" value="DNA_methylase"/>
    <property type="match status" value="2"/>
</dbReference>
<keyword evidence="5" id="KW-0680">Restriction system</keyword>
<evidence type="ECO:0000256" key="2">
    <source>
        <dbReference type="ARBA" id="ARBA00022603"/>
    </source>
</evidence>
<evidence type="ECO:0000256" key="5">
    <source>
        <dbReference type="ARBA" id="ARBA00022747"/>
    </source>
</evidence>
<dbReference type="EMBL" id="WBVM01000007">
    <property type="protein sequence ID" value="KAB2806963.1"/>
    <property type="molecule type" value="Genomic_DNA"/>
</dbReference>
<dbReference type="PANTHER" id="PTHR46098:SF1">
    <property type="entry name" value="TRNA (CYTOSINE(38)-C(5))-METHYLTRANSFERASE"/>
    <property type="match status" value="1"/>
</dbReference>
<dbReference type="SUPFAM" id="SSF53335">
    <property type="entry name" value="S-adenosyl-L-methionine-dependent methyltransferases"/>
    <property type="match status" value="1"/>
</dbReference>
<gene>
    <name evidence="6" type="ORF">F9L07_28435</name>
</gene>
<evidence type="ECO:0000256" key="4">
    <source>
        <dbReference type="ARBA" id="ARBA00022691"/>
    </source>
</evidence>
<dbReference type="InterPro" id="IPR050750">
    <property type="entry name" value="C5-MTase"/>
</dbReference>
<accession>A0A7J5DQL0</accession>
<dbReference type="GO" id="GO:0032259">
    <property type="term" value="P:methylation"/>
    <property type="evidence" value="ECO:0007669"/>
    <property type="project" value="UniProtKB-KW"/>
</dbReference>
<dbReference type="GO" id="GO:0003886">
    <property type="term" value="F:DNA (cytosine-5-)-methyltransferase activity"/>
    <property type="evidence" value="ECO:0007669"/>
    <property type="project" value="UniProtKB-EC"/>
</dbReference>